<protein>
    <submittedName>
        <fullName evidence="2">GNAT family N-acetyltransferase</fullName>
    </submittedName>
</protein>
<dbReference type="Pfam" id="PF00583">
    <property type="entry name" value="Acetyltransf_1"/>
    <property type="match status" value="1"/>
</dbReference>
<dbReference type="GO" id="GO:0016747">
    <property type="term" value="F:acyltransferase activity, transferring groups other than amino-acyl groups"/>
    <property type="evidence" value="ECO:0007669"/>
    <property type="project" value="InterPro"/>
</dbReference>
<dbReference type="RefSeq" id="WP_140474981.1">
    <property type="nucleotide sequence ID" value="NZ_RCZD01000015.1"/>
</dbReference>
<dbReference type="SUPFAM" id="SSF55729">
    <property type="entry name" value="Acyl-CoA N-acyltransferases (Nat)"/>
    <property type="match status" value="1"/>
</dbReference>
<dbReference type="InterPro" id="IPR000182">
    <property type="entry name" value="GNAT_dom"/>
</dbReference>
<dbReference type="PROSITE" id="PS51186">
    <property type="entry name" value="GNAT"/>
    <property type="match status" value="1"/>
</dbReference>
<keyword evidence="3" id="KW-1185">Reference proteome</keyword>
<feature type="domain" description="N-acetyltransferase" evidence="1">
    <location>
        <begin position="2"/>
        <end position="159"/>
    </location>
</feature>
<evidence type="ECO:0000313" key="3">
    <source>
        <dbReference type="Proteomes" id="UP000317663"/>
    </source>
</evidence>
<comment type="caution">
    <text evidence="2">The sequence shown here is derived from an EMBL/GenBank/DDBJ whole genome shotgun (WGS) entry which is preliminary data.</text>
</comment>
<reference evidence="2 3" key="1">
    <citation type="journal article" date="2019" name="Environ. Microbiol.">
        <title>Species interactions and distinct microbial communities in high Arctic permafrost affected cryosols are associated with the CH4 and CO2 gas fluxes.</title>
        <authorList>
            <person name="Altshuler I."/>
            <person name="Hamel J."/>
            <person name="Turney S."/>
            <person name="Magnuson E."/>
            <person name="Levesque R."/>
            <person name="Greer C."/>
            <person name="Whyte L.G."/>
        </authorList>
    </citation>
    <scope>NUCLEOTIDE SEQUENCE [LARGE SCALE GENOMIC DNA]</scope>
    <source>
        <strain evidence="2 3">E4</strain>
    </source>
</reference>
<dbReference type="EMBL" id="RCZD01000015">
    <property type="protein sequence ID" value="TPG57054.1"/>
    <property type="molecule type" value="Genomic_DNA"/>
</dbReference>
<dbReference type="InterPro" id="IPR016181">
    <property type="entry name" value="Acyl_CoA_acyltransferase"/>
</dbReference>
<evidence type="ECO:0000313" key="2">
    <source>
        <dbReference type="EMBL" id="TPG57054.1"/>
    </source>
</evidence>
<sequence length="159" mass="17909">MTVLSPMSDTFFLQFLEKMADDYAKENVQSGRWPPENALDRSRGEIARLLPQGTATPDNYLFEIKTDSQGETAGYIWFAVSDRQGERSAFIYEVSVFETFRRQGHARAAFLQLEEKVRELGLKSIGLNVFYHNSGAQALYAGLGYAPTNLTMVKALKAR</sequence>
<accession>A0A502G5F8</accession>
<proteinExistence type="predicted"/>
<dbReference type="Gene3D" id="3.40.630.30">
    <property type="match status" value="1"/>
</dbReference>
<dbReference type="OrthoDB" id="27442at2"/>
<dbReference type="Proteomes" id="UP000317663">
    <property type="component" value="Unassembled WGS sequence"/>
</dbReference>
<gene>
    <name evidence="2" type="ORF">EAH77_21800</name>
</gene>
<keyword evidence="2" id="KW-0808">Transferase</keyword>
<name>A0A502G5F8_9GAMM</name>
<organism evidence="2 3">
    <name type="scientific">Ewingella americana</name>
    <dbReference type="NCBI Taxonomy" id="41202"/>
    <lineage>
        <taxon>Bacteria</taxon>
        <taxon>Pseudomonadati</taxon>
        <taxon>Pseudomonadota</taxon>
        <taxon>Gammaproteobacteria</taxon>
        <taxon>Enterobacterales</taxon>
        <taxon>Yersiniaceae</taxon>
        <taxon>Ewingella</taxon>
    </lineage>
</organism>
<evidence type="ECO:0000259" key="1">
    <source>
        <dbReference type="PROSITE" id="PS51186"/>
    </source>
</evidence>
<dbReference type="AlphaFoldDB" id="A0A502G5F8"/>